<keyword evidence="8" id="KW-1185">Reference proteome</keyword>
<dbReference type="InterPro" id="IPR027417">
    <property type="entry name" value="P-loop_NTPase"/>
</dbReference>
<comment type="caution">
    <text evidence="5">Lacks conserved residue(s) required for the propagation of feature annotation.</text>
</comment>
<dbReference type="EMBL" id="UZAG01002837">
    <property type="protein sequence ID" value="VDO14251.1"/>
    <property type="molecule type" value="Genomic_DNA"/>
</dbReference>
<evidence type="ECO:0000259" key="6">
    <source>
        <dbReference type="PROSITE" id="PS51456"/>
    </source>
</evidence>
<protein>
    <submittedName>
        <fullName evidence="9">Myosin motor domain-containing protein</fullName>
    </submittedName>
</protein>
<accession>A0A0R3QC19</accession>
<dbReference type="InterPro" id="IPR051724">
    <property type="entry name" value="Actin_motor_Myosin"/>
</dbReference>
<dbReference type="InterPro" id="IPR036961">
    <property type="entry name" value="Kinesin_motor_dom_sf"/>
</dbReference>
<reference evidence="9" key="1">
    <citation type="submission" date="2017-02" db="UniProtKB">
        <authorList>
            <consortium name="WormBaseParasite"/>
        </authorList>
    </citation>
    <scope>IDENTIFICATION</scope>
</reference>
<evidence type="ECO:0000313" key="7">
    <source>
        <dbReference type="EMBL" id="VDO14251.1"/>
    </source>
</evidence>
<feature type="binding site" evidence="5">
    <location>
        <begin position="89"/>
        <end position="96"/>
    </location>
    <ligand>
        <name>ATP</name>
        <dbReference type="ChEBI" id="CHEBI:30616"/>
    </ligand>
</feature>
<dbReference type="WBParaSite" id="BTMF_0000389901-mRNA-1">
    <property type="protein sequence ID" value="BTMF_0000389901-mRNA-1"/>
    <property type="gene ID" value="BTMF_0000389901"/>
</dbReference>
<evidence type="ECO:0000256" key="5">
    <source>
        <dbReference type="PROSITE-ProRule" id="PRU00782"/>
    </source>
</evidence>
<keyword evidence="2 5" id="KW-0067">ATP-binding</keyword>
<dbReference type="GO" id="GO:0003774">
    <property type="term" value="F:cytoskeletal motor activity"/>
    <property type="evidence" value="ECO:0007669"/>
    <property type="project" value="UniProtKB-UniRule"/>
</dbReference>
<proteinExistence type="inferred from homology"/>
<dbReference type="GO" id="GO:0016459">
    <property type="term" value="C:myosin complex"/>
    <property type="evidence" value="ECO:0007669"/>
    <property type="project" value="UniProtKB-KW"/>
</dbReference>
<dbReference type="PRINTS" id="PR00193">
    <property type="entry name" value="MYOSINHEAVY"/>
</dbReference>
<dbReference type="PROSITE" id="PS51456">
    <property type="entry name" value="MYOSIN_MOTOR"/>
    <property type="match status" value="1"/>
</dbReference>
<comment type="similarity">
    <text evidence="5">Belongs to the TRAFAC class myosin-kinesin ATPase superfamily. Myosin family.</text>
</comment>
<name>A0A0R3QC19_9BILA</name>
<reference evidence="7 8" key="2">
    <citation type="submission" date="2018-11" db="EMBL/GenBank/DDBJ databases">
        <authorList>
            <consortium name="Pathogen Informatics"/>
        </authorList>
    </citation>
    <scope>NUCLEOTIDE SEQUENCE [LARGE SCALE GENOMIC DNA]</scope>
</reference>
<keyword evidence="4 5" id="KW-0505">Motor protein</keyword>
<keyword evidence="1 5" id="KW-0547">Nucleotide-binding</keyword>
<evidence type="ECO:0000313" key="8">
    <source>
        <dbReference type="Proteomes" id="UP000280834"/>
    </source>
</evidence>
<dbReference type="PANTHER" id="PTHR46049">
    <property type="entry name" value="AGAP003327-PA"/>
    <property type="match status" value="1"/>
</dbReference>
<feature type="domain" description="Myosin motor" evidence="6">
    <location>
        <begin position="1"/>
        <end position="130"/>
    </location>
</feature>
<evidence type="ECO:0000256" key="2">
    <source>
        <dbReference type="ARBA" id="ARBA00022840"/>
    </source>
</evidence>
<dbReference type="InterPro" id="IPR001609">
    <property type="entry name" value="Myosin_head_motor_dom-like"/>
</dbReference>
<evidence type="ECO:0000313" key="9">
    <source>
        <dbReference type="WBParaSite" id="BTMF_0000389901-mRNA-1"/>
    </source>
</evidence>
<dbReference type="STRING" id="42155.A0A0R3QC19"/>
<dbReference type="PANTHER" id="PTHR46049:SF10">
    <property type="entry name" value="MYOSIN VIIA"/>
    <property type="match status" value="1"/>
</dbReference>
<gene>
    <name evidence="7" type="ORF">BTMF_LOCUS3206</name>
</gene>
<dbReference type="AlphaFoldDB" id="A0A0R3QC19"/>
<dbReference type="Proteomes" id="UP000280834">
    <property type="component" value="Unassembled WGS sequence"/>
</dbReference>
<dbReference type="SUPFAM" id="SSF52540">
    <property type="entry name" value="P-loop containing nucleoside triphosphate hydrolases"/>
    <property type="match status" value="1"/>
</dbReference>
<dbReference type="Pfam" id="PF00063">
    <property type="entry name" value="Myosin_head"/>
    <property type="match status" value="1"/>
</dbReference>
<organism evidence="9">
    <name type="scientific">Brugia timori</name>
    <dbReference type="NCBI Taxonomy" id="42155"/>
    <lineage>
        <taxon>Eukaryota</taxon>
        <taxon>Metazoa</taxon>
        <taxon>Ecdysozoa</taxon>
        <taxon>Nematoda</taxon>
        <taxon>Chromadorea</taxon>
        <taxon>Rhabditida</taxon>
        <taxon>Spirurina</taxon>
        <taxon>Spiruromorpha</taxon>
        <taxon>Filarioidea</taxon>
        <taxon>Onchocercidae</taxon>
        <taxon>Brugia</taxon>
    </lineage>
</organism>
<keyword evidence="3 5" id="KW-0518">Myosin</keyword>
<evidence type="ECO:0000256" key="3">
    <source>
        <dbReference type="ARBA" id="ARBA00023123"/>
    </source>
</evidence>
<evidence type="ECO:0000256" key="4">
    <source>
        <dbReference type="ARBA" id="ARBA00023175"/>
    </source>
</evidence>
<dbReference type="GO" id="GO:0005524">
    <property type="term" value="F:ATP binding"/>
    <property type="evidence" value="ECO:0007669"/>
    <property type="project" value="UniProtKB-UniRule"/>
</dbReference>
<keyword evidence="5" id="KW-0009">Actin-binding</keyword>
<dbReference type="Gene3D" id="3.40.850.10">
    <property type="entry name" value="Kinesin motor domain"/>
    <property type="match status" value="1"/>
</dbReference>
<sequence length="130" mass="14372">MGSLLIRRGRGTRDVLDKCGKNIKVKTYVGSVLIAVNPNTPLPIYSIEQIRLYRNRRIGELPPHIFAIANSAYCNMKSSNRDQCVFISGESGSGKTESAKLVIQFLATISGQHSWIEQQVLEANPIIEGL</sequence>
<evidence type="ECO:0000256" key="1">
    <source>
        <dbReference type="ARBA" id="ARBA00022741"/>
    </source>
</evidence>
<dbReference type="GO" id="GO:0003779">
    <property type="term" value="F:actin binding"/>
    <property type="evidence" value="ECO:0007669"/>
    <property type="project" value="UniProtKB-KW"/>
</dbReference>